<dbReference type="RefSeq" id="WP_146503558.1">
    <property type="nucleotide sequence ID" value="NZ_SJPG01000001.1"/>
</dbReference>
<dbReference type="Pfam" id="PF02254">
    <property type="entry name" value="TrkA_N"/>
    <property type="match status" value="1"/>
</dbReference>
<keyword evidence="2" id="KW-0812">Transmembrane</keyword>
<dbReference type="Pfam" id="PF02080">
    <property type="entry name" value="TrkA_C"/>
    <property type="match status" value="1"/>
</dbReference>
<keyword evidence="2" id="KW-1133">Transmembrane helix</keyword>
<feature type="transmembrane region" description="Helical" evidence="2">
    <location>
        <begin position="21"/>
        <end position="41"/>
    </location>
</feature>
<protein>
    <submittedName>
        <fullName evidence="5">Voltage-gated potassium channel Kch</fullName>
    </submittedName>
</protein>
<feature type="transmembrane region" description="Helical" evidence="2">
    <location>
        <begin position="71"/>
        <end position="92"/>
    </location>
</feature>
<keyword evidence="5" id="KW-0406">Ion transport</keyword>
<dbReference type="AlphaFoldDB" id="A0A5C5XGR4"/>
<dbReference type="InterPro" id="IPR036721">
    <property type="entry name" value="RCK_C_sf"/>
</dbReference>
<dbReference type="GO" id="GO:0008324">
    <property type="term" value="F:monoatomic cation transmembrane transporter activity"/>
    <property type="evidence" value="ECO:0007669"/>
    <property type="project" value="InterPro"/>
</dbReference>
<evidence type="ECO:0000256" key="1">
    <source>
        <dbReference type="ARBA" id="ARBA00004651"/>
    </source>
</evidence>
<dbReference type="InterPro" id="IPR013099">
    <property type="entry name" value="K_chnl_dom"/>
</dbReference>
<organism evidence="5 6">
    <name type="scientific">Rubinisphaera italica</name>
    <dbReference type="NCBI Taxonomy" id="2527969"/>
    <lineage>
        <taxon>Bacteria</taxon>
        <taxon>Pseudomonadati</taxon>
        <taxon>Planctomycetota</taxon>
        <taxon>Planctomycetia</taxon>
        <taxon>Planctomycetales</taxon>
        <taxon>Planctomycetaceae</taxon>
        <taxon>Rubinisphaera</taxon>
    </lineage>
</organism>
<dbReference type="Gene3D" id="1.10.287.70">
    <property type="match status" value="1"/>
</dbReference>
<keyword evidence="5" id="KW-0407">Ion channel</keyword>
<dbReference type="EMBL" id="SJPG01000001">
    <property type="protein sequence ID" value="TWT61591.1"/>
    <property type="molecule type" value="Genomic_DNA"/>
</dbReference>
<dbReference type="GO" id="GO:0005886">
    <property type="term" value="C:plasma membrane"/>
    <property type="evidence" value="ECO:0007669"/>
    <property type="project" value="UniProtKB-SubCell"/>
</dbReference>
<dbReference type="Gene3D" id="3.40.50.720">
    <property type="entry name" value="NAD(P)-binding Rossmann-like Domain"/>
    <property type="match status" value="1"/>
</dbReference>
<dbReference type="Gene3D" id="3.30.70.1450">
    <property type="entry name" value="Regulator of K+ conductance, C-terminal domain"/>
    <property type="match status" value="1"/>
</dbReference>
<dbReference type="GO" id="GO:0006813">
    <property type="term" value="P:potassium ion transport"/>
    <property type="evidence" value="ECO:0007669"/>
    <property type="project" value="InterPro"/>
</dbReference>
<dbReference type="InterPro" id="IPR006037">
    <property type="entry name" value="RCK_C"/>
</dbReference>
<dbReference type="Proteomes" id="UP000316095">
    <property type="component" value="Unassembled WGS sequence"/>
</dbReference>
<evidence type="ECO:0000313" key="5">
    <source>
        <dbReference type="EMBL" id="TWT61591.1"/>
    </source>
</evidence>
<dbReference type="SUPFAM" id="SSF81324">
    <property type="entry name" value="Voltage-gated potassium channels"/>
    <property type="match status" value="1"/>
</dbReference>
<evidence type="ECO:0000259" key="3">
    <source>
        <dbReference type="PROSITE" id="PS51201"/>
    </source>
</evidence>
<keyword evidence="5" id="KW-0813">Transport</keyword>
<evidence type="ECO:0000256" key="2">
    <source>
        <dbReference type="SAM" id="Phobius"/>
    </source>
</evidence>
<name>A0A5C5XGR4_9PLAN</name>
<dbReference type="OrthoDB" id="9785285at2"/>
<dbReference type="PANTHER" id="PTHR43833">
    <property type="entry name" value="POTASSIUM CHANNEL PROTEIN 2-RELATED-RELATED"/>
    <property type="match status" value="1"/>
</dbReference>
<sequence>MNSWSSLTHLEADRFAVIKRPVIILALLTLLIVGGTLGFRIVNETSWLESLYLAVITLTTLGCRDPATSNATMAFVVIYLGFGLGLFSYSLFSLGQSLLDPQFRQFWKQRRMINKIDSLKDHHIVCGFGRMGRTICEYLDRRNRPFVVIDLDGDVLEAHCTAHNWLYIVGDATDDVHLQNAGISRASSLASVLPSDSDNTYVVLSARMLNNGLQIVARASDEKAIQKIERAGATRVISPFSSGGMKMARFMINPSVESFVEVADKHDSDLELVDIQIKETSSLVGKKLSETKLAEQGVMILAIRRANGEQLLPPPGASILHAGDNLFAFGHANKVAMVISNCEE</sequence>
<dbReference type="PROSITE" id="PS51202">
    <property type="entry name" value="RCK_C"/>
    <property type="match status" value="1"/>
</dbReference>
<dbReference type="InterPro" id="IPR050721">
    <property type="entry name" value="Trk_Ktr_HKT_K-transport"/>
</dbReference>
<dbReference type="InterPro" id="IPR036291">
    <property type="entry name" value="NAD(P)-bd_dom_sf"/>
</dbReference>
<dbReference type="PANTHER" id="PTHR43833:SF9">
    <property type="entry name" value="POTASSIUM CHANNEL PROTEIN YUGO-RELATED"/>
    <property type="match status" value="1"/>
</dbReference>
<proteinExistence type="predicted"/>
<gene>
    <name evidence="5" type="primary">kch_2</name>
    <name evidence="5" type="ORF">Pan54_23270</name>
</gene>
<dbReference type="Pfam" id="PF07885">
    <property type="entry name" value="Ion_trans_2"/>
    <property type="match status" value="1"/>
</dbReference>
<dbReference type="PROSITE" id="PS51201">
    <property type="entry name" value="RCK_N"/>
    <property type="match status" value="1"/>
</dbReference>
<feature type="domain" description="RCK C-terminal" evidence="4">
    <location>
        <begin position="260"/>
        <end position="344"/>
    </location>
</feature>
<keyword evidence="6" id="KW-1185">Reference proteome</keyword>
<comment type="caution">
    <text evidence="5">The sequence shown here is derived from an EMBL/GenBank/DDBJ whole genome shotgun (WGS) entry which is preliminary data.</text>
</comment>
<dbReference type="SUPFAM" id="SSF116726">
    <property type="entry name" value="TrkA C-terminal domain-like"/>
    <property type="match status" value="1"/>
</dbReference>
<dbReference type="InterPro" id="IPR003148">
    <property type="entry name" value="RCK_N"/>
</dbReference>
<evidence type="ECO:0000259" key="4">
    <source>
        <dbReference type="PROSITE" id="PS51202"/>
    </source>
</evidence>
<accession>A0A5C5XGR4</accession>
<dbReference type="SUPFAM" id="SSF51735">
    <property type="entry name" value="NAD(P)-binding Rossmann-fold domains"/>
    <property type="match status" value="1"/>
</dbReference>
<evidence type="ECO:0000313" key="6">
    <source>
        <dbReference type="Proteomes" id="UP000316095"/>
    </source>
</evidence>
<keyword evidence="2" id="KW-0472">Membrane</keyword>
<reference evidence="5 6" key="1">
    <citation type="submission" date="2019-02" db="EMBL/GenBank/DDBJ databases">
        <title>Deep-cultivation of Planctomycetes and their phenomic and genomic characterization uncovers novel biology.</title>
        <authorList>
            <person name="Wiegand S."/>
            <person name="Jogler M."/>
            <person name="Boedeker C."/>
            <person name="Pinto D."/>
            <person name="Vollmers J."/>
            <person name="Rivas-Marin E."/>
            <person name="Kohn T."/>
            <person name="Peeters S.H."/>
            <person name="Heuer A."/>
            <person name="Rast P."/>
            <person name="Oberbeckmann S."/>
            <person name="Bunk B."/>
            <person name="Jeske O."/>
            <person name="Meyerdierks A."/>
            <person name="Storesund J.E."/>
            <person name="Kallscheuer N."/>
            <person name="Luecker S."/>
            <person name="Lage O.M."/>
            <person name="Pohl T."/>
            <person name="Merkel B.J."/>
            <person name="Hornburger P."/>
            <person name="Mueller R.-W."/>
            <person name="Bruemmer F."/>
            <person name="Labrenz M."/>
            <person name="Spormann A.M."/>
            <person name="Op Den Camp H."/>
            <person name="Overmann J."/>
            <person name="Amann R."/>
            <person name="Jetten M.S.M."/>
            <person name="Mascher T."/>
            <person name="Medema M.H."/>
            <person name="Devos D.P."/>
            <person name="Kaster A.-K."/>
            <person name="Ovreas L."/>
            <person name="Rohde M."/>
            <person name="Galperin M.Y."/>
            <person name="Jogler C."/>
        </authorList>
    </citation>
    <scope>NUCLEOTIDE SEQUENCE [LARGE SCALE GENOMIC DNA]</scope>
    <source>
        <strain evidence="5 6">Pan54</strain>
    </source>
</reference>
<feature type="domain" description="RCK N-terminal" evidence="3">
    <location>
        <begin position="120"/>
        <end position="238"/>
    </location>
</feature>
<comment type="subcellular location">
    <subcellularLocation>
        <location evidence="1">Cell membrane</location>
        <topology evidence="1">Multi-pass membrane protein</topology>
    </subcellularLocation>
</comment>